<gene>
    <name evidence="1" type="ordered locus">TOPB45_0224</name>
</gene>
<dbReference type="AlphaFoldDB" id="F8C2W1"/>
<dbReference type="HOGENOM" id="CLU_2002821_0_0_0"/>
<evidence type="ECO:0000313" key="1">
    <source>
        <dbReference type="EMBL" id="AEH22339.1"/>
    </source>
</evidence>
<dbReference type="PATRIC" id="fig|795359.3.peg.224"/>
<accession>F8C2W1</accession>
<name>F8C2W1_THEGP</name>
<protein>
    <submittedName>
        <fullName evidence="1">AT hook, DNA-binding domain-containing protein</fullName>
    </submittedName>
</protein>
<organism evidence="1 2">
    <name type="scientific">Thermodesulfobacterium geofontis (strain OPF15)</name>
    <dbReference type="NCBI Taxonomy" id="795359"/>
    <lineage>
        <taxon>Bacteria</taxon>
        <taxon>Pseudomonadati</taxon>
        <taxon>Thermodesulfobacteriota</taxon>
        <taxon>Thermodesulfobacteria</taxon>
        <taxon>Thermodesulfobacteriales</taxon>
        <taxon>Thermodesulfobacteriaceae</taxon>
        <taxon>Thermodesulfobacterium</taxon>
    </lineage>
</organism>
<reference evidence="1 2" key="1">
    <citation type="journal article" date="2013" name="Genome Announc.">
        <title>Complete genome sequence of the hyperthermophilic sulfate-reducing bacterium Thermodesulfobacterium geofontis OPF15T.</title>
        <authorList>
            <person name="Elkins J.G."/>
            <person name="Hamilton-Brehm S.D."/>
            <person name="Lucas S."/>
            <person name="Han J."/>
            <person name="Lapidus A."/>
            <person name="Cheng J.F."/>
            <person name="Goodwin L.A."/>
            <person name="Pitluck S."/>
            <person name="Peters L."/>
            <person name="Mikhailova N."/>
            <person name="Davenport K.W."/>
            <person name="Detter J.C."/>
            <person name="Han C.S."/>
            <person name="Tapia R."/>
            <person name="Land M.L."/>
            <person name="Hauser L."/>
            <person name="Kyrpides N.C."/>
            <person name="Ivanova N.N."/>
            <person name="Pagani I."/>
            <person name="Bruce D."/>
            <person name="Woyke T."/>
            <person name="Cottingham R.W."/>
        </authorList>
    </citation>
    <scope>NUCLEOTIDE SEQUENCE [LARGE SCALE GENOMIC DNA]</scope>
    <source>
        <strain evidence="1 2">OPF15</strain>
    </source>
</reference>
<dbReference type="Proteomes" id="UP000006583">
    <property type="component" value="Chromosome"/>
</dbReference>
<keyword evidence="1" id="KW-0238">DNA-binding</keyword>
<keyword evidence="2" id="KW-1185">Reference proteome</keyword>
<sequence>MGGMRRSSFSLEKLYTFVTYFLSNVKSEPKTKKRGRPQKYADKVIIASLVVSDFNGTPLTEKRLPWLLNKTFLPPLYGIGDFRVKNLEEKLLKVFIEEISKVFFRGEARVKHYIGLCHRVWLWR</sequence>
<dbReference type="EMBL" id="CP002829">
    <property type="protein sequence ID" value="AEH22339.1"/>
    <property type="molecule type" value="Genomic_DNA"/>
</dbReference>
<dbReference type="GO" id="GO:0003677">
    <property type="term" value="F:DNA binding"/>
    <property type="evidence" value="ECO:0007669"/>
    <property type="project" value="UniProtKB-KW"/>
</dbReference>
<dbReference type="STRING" id="795359.TOPB45_0224"/>
<evidence type="ECO:0000313" key="2">
    <source>
        <dbReference type="Proteomes" id="UP000006583"/>
    </source>
</evidence>
<proteinExistence type="predicted"/>
<dbReference type="KEGG" id="top:TOPB45_0224"/>